<dbReference type="OrthoDB" id="5954308at2759"/>
<dbReference type="Pfam" id="PF08592">
    <property type="entry name" value="Anthrone_oxy"/>
    <property type="match status" value="1"/>
</dbReference>
<feature type="transmembrane region" description="Helical" evidence="8">
    <location>
        <begin position="71"/>
        <end position="88"/>
    </location>
</feature>
<dbReference type="GeneID" id="81363309"/>
<protein>
    <submittedName>
        <fullName evidence="9">Uncharacterized protein</fullName>
    </submittedName>
</protein>
<keyword evidence="6 8" id="KW-0472">Membrane</keyword>
<name>A0A9W9EJG5_9EURO</name>
<evidence type="ECO:0000256" key="7">
    <source>
        <dbReference type="ARBA" id="ARBA00034313"/>
    </source>
</evidence>
<dbReference type="EMBL" id="JAPQKI010000011">
    <property type="protein sequence ID" value="KAJ5082796.1"/>
    <property type="molecule type" value="Genomic_DNA"/>
</dbReference>
<evidence type="ECO:0000256" key="2">
    <source>
        <dbReference type="ARBA" id="ARBA00022692"/>
    </source>
</evidence>
<comment type="similarity">
    <text evidence="7">Belongs to the anthrone oxygenase family.</text>
</comment>
<proteinExistence type="inferred from homology"/>
<dbReference type="GO" id="GO:0016020">
    <property type="term" value="C:membrane"/>
    <property type="evidence" value="ECO:0007669"/>
    <property type="project" value="UniProtKB-SubCell"/>
</dbReference>
<dbReference type="PANTHER" id="PTHR35042:SF3">
    <property type="entry name" value="ANTHRONE OXYGENASE-RELATED"/>
    <property type="match status" value="1"/>
</dbReference>
<dbReference type="PANTHER" id="PTHR35042">
    <property type="entry name" value="ANTHRONE OXYGENASE ENCC"/>
    <property type="match status" value="1"/>
</dbReference>
<organism evidence="9 10">
    <name type="scientific">Penicillium argentinense</name>
    <dbReference type="NCBI Taxonomy" id="1131581"/>
    <lineage>
        <taxon>Eukaryota</taxon>
        <taxon>Fungi</taxon>
        <taxon>Dikarya</taxon>
        <taxon>Ascomycota</taxon>
        <taxon>Pezizomycotina</taxon>
        <taxon>Eurotiomycetes</taxon>
        <taxon>Eurotiomycetidae</taxon>
        <taxon>Eurotiales</taxon>
        <taxon>Aspergillaceae</taxon>
        <taxon>Penicillium</taxon>
    </lineage>
</organism>
<dbReference type="Proteomes" id="UP001149074">
    <property type="component" value="Unassembled WGS sequence"/>
</dbReference>
<evidence type="ECO:0000256" key="1">
    <source>
        <dbReference type="ARBA" id="ARBA00004141"/>
    </source>
</evidence>
<dbReference type="RefSeq" id="XP_056469318.1">
    <property type="nucleotide sequence ID" value="XM_056624330.1"/>
</dbReference>
<evidence type="ECO:0000256" key="8">
    <source>
        <dbReference type="SAM" id="Phobius"/>
    </source>
</evidence>
<comment type="caution">
    <text evidence="9">The sequence shown here is derived from an EMBL/GenBank/DDBJ whole genome shotgun (WGS) entry which is preliminary data.</text>
</comment>
<evidence type="ECO:0000313" key="9">
    <source>
        <dbReference type="EMBL" id="KAJ5082796.1"/>
    </source>
</evidence>
<keyword evidence="5" id="KW-0503">Monooxygenase</keyword>
<dbReference type="InterPro" id="IPR013901">
    <property type="entry name" value="Anthrone_oxy"/>
</dbReference>
<sequence length="192" mass="20942">MATDVKIAQAIGTLGYAAAAGGIATLSAVCIPNITALAQFPANSTLSLDETRRILQLSHQWLDLYDRGHKIFPSITAFASIANIYVFWELRNTQTRASRYLLAASVAMSIVPWTFLTMVKTNDQLDAHALHADATRADTRDVTAGSREKSNQTVKYGEILRLLKKWAKLNLARAMFPLAGALIGFCTAVSSR</sequence>
<dbReference type="AlphaFoldDB" id="A0A9W9EJG5"/>
<evidence type="ECO:0000313" key="10">
    <source>
        <dbReference type="Proteomes" id="UP001149074"/>
    </source>
</evidence>
<accession>A0A9W9EJG5</accession>
<dbReference type="GO" id="GO:0004497">
    <property type="term" value="F:monooxygenase activity"/>
    <property type="evidence" value="ECO:0007669"/>
    <property type="project" value="UniProtKB-KW"/>
</dbReference>
<feature type="transmembrane region" description="Helical" evidence="8">
    <location>
        <begin position="100"/>
        <end position="119"/>
    </location>
</feature>
<keyword evidence="10" id="KW-1185">Reference proteome</keyword>
<evidence type="ECO:0000256" key="4">
    <source>
        <dbReference type="ARBA" id="ARBA00023002"/>
    </source>
</evidence>
<reference evidence="9" key="1">
    <citation type="submission" date="2022-11" db="EMBL/GenBank/DDBJ databases">
        <authorList>
            <person name="Petersen C."/>
        </authorList>
    </citation>
    <scope>NUCLEOTIDE SEQUENCE</scope>
    <source>
        <strain evidence="9">IBT 30761</strain>
    </source>
</reference>
<keyword evidence="2 8" id="KW-0812">Transmembrane</keyword>
<reference evidence="9" key="2">
    <citation type="journal article" date="2023" name="IMA Fungus">
        <title>Comparative genomic study of the Penicillium genus elucidates a diverse pangenome and 15 lateral gene transfer events.</title>
        <authorList>
            <person name="Petersen C."/>
            <person name="Sorensen T."/>
            <person name="Nielsen M.R."/>
            <person name="Sondergaard T.E."/>
            <person name="Sorensen J.L."/>
            <person name="Fitzpatrick D.A."/>
            <person name="Frisvad J.C."/>
            <person name="Nielsen K.L."/>
        </authorList>
    </citation>
    <scope>NUCLEOTIDE SEQUENCE</scope>
    <source>
        <strain evidence="9">IBT 30761</strain>
    </source>
</reference>
<evidence type="ECO:0000256" key="5">
    <source>
        <dbReference type="ARBA" id="ARBA00023033"/>
    </source>
</evidence>
<keyword evidence="3 8" id="KW-1133">Transmembrane helix</keyword>
<keyword evidence="4" id="KW-0560">Oxidoreductase</keyword>
<evidence type="ECO:0000256" key="6">
    <source>
        <dbReference type="ARBA" id="ARBA00023136"/>
    </source>
</evidence>
<gene>
    <name evidence="9" type="ORF">N7532_011839</name>
</gene>
<feature type="transmembrane region" description="Helical" evidence="8">
    <location>
        <begin position="171"/>
        <end position="190"/>
    </location>
</feature>
<comment type="subcellular location">
    <subcellularLocation>
        <location evidence="1">Membrane</location>
        <topology evidence="1">Multi-pass membrane protein</topology>
    </subcellularLocation>
</comment>
<evidence type="ECO:0000256" key="3">
    <source>
        <dbReference type="ARBA" id="ARBA00022989"/>
    </source>
</evidence>